<proteinExistence type="predicted"/>
<feature type="non-terminal residue" evidence="1">
    <location>
        <position position="1"/>
    </location>
</feature>
<comment type="caution">
    <text evidence="1">The sequence shown here is derived from an EMBL/GenBank/DDBJ whole genome shotgun (WGS) entry which is preliminary data.</text>
</comment>
<dbReference type="InterPro" id="IPR036322">
    <property type="entry name" value="WD40_repeat_dom_sf"/>
</dbReference>
<organism evidence="1 2">
    <name type="scientific">Cymbomonas tetramitiformis</name>
    <dbReference type="NCBI Taxonomy" id="36881"/>
    <lineage>
        <taxon>Eukaryota</taxon>
        <taxon>Viridiplantae</taxon>
        <taxon>Chlorophyta</taxon>
        <taxon>Pyramimonadophyceae</taxon>
        <taxon>Pyramimonadales</taxon>
        <taxon>Pyramimonadaceae</taxon>
        <taxon>Cymbomonas</taxon>
    </lineage>
</organism>
<dbReference type="Gene3D" id="2.130.10.10">
    <property type="entry name" value="YVTN repeat-like/Quinoprotein amine dehydrogenase"/>
    <property type="match status" value="1"/>
</dbReference>
<evidence type="ECO:0000313" key="1">
    <source>
        <dbReference type="EMBL" id="KAK3259699.1"/>
    </source>
</evidence>
<name>A0AAE0KTC3_9CHLO</name>
<evidence type="ECO:0000313" key="2">
    <source>
        <dbReference type="Proteomes" id="UP001190700"/>
    </source>
</evidence>
<reference evidence="1 2" key="1">
    <citation type="journal article" date="2015" name="Genome Biol. Evol.">
        <title>Comparative Genomics of a Bacterivorous Green Alga Reveals Evolutionary Causalities and Consequences of Phago-Mixotrophic Mode of Nutrition.</title>
        <authorList>
            <person name="Burns J.A."/>
            <person name="Paasch A."/>
            <person name="Narechania A."/>
            <person name="Kim E."/>
        </authorList>
    </citation>
    <scope>NUCLEOTIDE SEQUENCE [LARGE SCALE GENOMIC DNA]</scope>
    <source>
        <strain evidence="1 2">PLY_AMNH</strain>
    </source>
</reference>
<accession>A0AAE0KTC3</accession>
<dbReference type="EMBL" id="LGRX02018532">
    <property type="protein sequence ID" value="KAK3259699.1"/>
    <property type="molecule type" value="Genomic_DNA"/>
</dbReference>
<evidence type="ECO:0008006" key="3">
    <source>
        <dbReference type="Google" id="ProtNLM"/>
    </source>
</evidence>
<gene>
    <name evidence="1" type="ORF">CYMTET_31316</name>
</gene>
<dbReference type="AlphaFoldDB" id="A0AAE0KTC3"/>
<keyword evidence="2" id="KW-1185">Reference proteome</keyword>
<dbReference type="Proteomes" id="UP001190700">
    <property type="component" value="Unassembled WGS sequence"/>
</dbReference>
<dbReference type="SUPFAM" id="SSF50978">
    <property type="entry name" value="WD40 repeat-like"/>
    <property type="match status" value="1"/>
</dbReference>
<sequence>GSKSCGFFFIFRNAAWNAGLARGVQVWEFMKGDLRRGDTLIGHTKAVHSLESHHFPIKGQDQVQRLLWSMSEDGCLKVWDLATGTEWDTFQVWECNGYLADEDLEPAYAHCHYDMLRVPNMPWLASGHGLLLPYGSTMLLFELQFHGRFVSGLTDDILALQVISEHPIEPDWDERAWEYRGKLQCLDRPAAEPEVLALTHNSTLQ</sequence>
<dbReference type="InterPro" id="IPR015943">
    <property type="entry name" value="WD40/YVTN_repeat-like_dom_sf"/>
</dbReference>
<protein>
    <recommendedName>
        <fullName evidence="3">Guanine nucleotide-binding protein subunit beta-like protein</fullName>
    </recommendedName>
</protein>
<feature type="non-terminal residue" evidence="1">
    <location>
        <position position="205"/>
    </location>
</feature>